<reference evidence="1 2" key="1">
    <citation type="submission" date="2019-03" db="EMBL/GenBank/DDBJ databases">
        <title>Genomic Encyclopedia of Type Strains, Phase IV (KMG-IV): sequencing the most valuable type-strain genomes for metagenomic binning, comparative biology and taxonomic classification.</title>
        <authorList>
            <person name="Goeker M."/>
        </authorList>
    </citation>
    <scope>NUCLEOTIDE SEQUENCE [LARGE SCALE GENOMIC DNA]</scope>
    <source>
        <strain evidence="1 2">DSM 102969</strain>
    </source>
</reference>
<comment type="caution">
    <text evidence="1">The sequence shown here is derived from an EMBL/GenBank/DDBJ whole genome shotgun (WGS) entry which is preliminary data.</text>
</comment>
<dbReference type="OrthoDB" id="2334812at2"/>
<dbReference type="SUPFAM" id="SSF53756">
    <property type="entry name" value="UDP-Glycosyltransferase/glycogen phosphorylase"/>
    <property type="match status" value="1"/>
</dbReference>
<dbReference type="RefSeq" id="WP_133673970.1">
    <property type="nucleotide sequence ID" value="NZ_BSPM01000008.1"/>
</dbReference>
<dbReference type="InterPro" id="IPR043148">
    <property type="entry name" value="TagF_C"/>
</dbReference>
<dbReference type="GO" id="GO:0016740">
    <property type="term" value="F:transferase activity"/>
    <property type="evidence" value="ECO:0007669"/>
    <property type="project" value="UniProtKB-KW"/>
</dbReference>
<proteinExistence type="predicted"/>
<organism evidence="1 2">
    <name type="scientific">Oharaeibacter diazotrophicus</name>
    <dbReference type="NCBI Taxonomy" id="1920512"/>
    <lineage>
        <taxon>Bacteria</taxon>
        <taxon>Pseudomonadati</taxon>
        <taxon>Pseudomonadota</taxon>
        <taxon>Alphaproteobacteria</taxon>
        <taxon>Hyphomicrobiales</taxon>
        <taxon>Pleomorphomonadaceae</taxon>
        <taxon>Oharaeibacter</taxon>
    </lineage>
</organism>
<dbReference type="Proteomes" id="UP000294547">
    <property type="component" value="Unassembled WGS sequence"/>
</dbReference>
<keyword evidence="1" id="KW-0808">Transferase</keyword>
<gene>
    <name evidence="1" type="ORF">EDD54_1545</name>
</gene>
<dbReference type="AlphaFoldDB" id="A0A4R6RP80"/>
<dbReference type="Gene3D" id="3.40.50.12580">
    <property type="match status" value="1"/>
</dbReference>
<sequence>MADGVNRTKAKRARAAVRAATARATAATADVPPPALAGPDLAARLDGLEAKLAELGSRLAGEIAALAKAQRGAGTGLAAAASAAPAAPAAGGLTGLLGGAKTAAATPAASAGGPSQAQLDRLQAKLVERVDQRAEQLLDAQMKIAEGTSKALQQLAVQVRATRQVAAFGARGRTRRRWRVVFLVHFVEAWEALVGVHRSMLGDPDFDVIVATLPRWRRDRRAFEYEDAISAVLTEQGIDHIRLGGEGEQGIEVLRALAPDVVFRQSPWDSDIPPQFAASELGFTRICYVPYVYYSANFDPQQYDQPLHRLAWRYFSANADDLAQYSKVNLLRGRNAVLTGYPKFDAILDLAAGVGDEAWPIRRPGRSMRVIYAPHLSIGGQGLGFGNFPEVYRDVFRLARENQDVEFVFKPHPTLLDVCVASKLMSEGDVRWFEENWAKLPNTATVTSNQYARLFAASDALISEGISFFSEYTLFDKPLIFHENRTNKGLNAAGAFLYDGLYRVKSFPAAVAKLREVLAPGGDTLAPARAANIRRLRPFPGEAARNVVEAVRAGLAEECPR</sequence>
<name>A0A4R6RP80_9HYPH</name>
<protein>
    <submittedName>
        <fullName evidence="1">CDP-glycerol:poly(Glycerophosphate) glycerophosphotransferase</fullName>
    </submittedName>
</protein>
<keyword evidence="2" id="KW-1185">Reference proteome</keyword>
<dbReference type="EMBL" id="SNXY01000006">
    <property type="protein sequence ID" value="TDP87646.1"/>
    <property type="molecule type" value="Genomic_DNA"/>
</dbReference>
<evidence type="ECO:0000313" key="1">
    <source>
        <dbReference type="EMBL" id="TDP87646.1"/>
    </source>
</evidence>
<accession>A0A4R6RP80</accession>
<evidence type="ECO:0000313" key="2">
    <source>
        <dbReference type="Proteomes" id="UP000294547"/>
    </source>
</evidence>